<keyword evidence="3" id="KW-1185">Reference proteome</keyword>
<reference evidence="2 3" key="1">
    <citation type="submission" date="2017-09" db="EMBL/GenBank/DDBJ databases">
        <title>Sphingomonas spermidinifaciens 9NM-10, whole genome shotgun sequence.</title>
        <authorList>
            <person name="Feng G."/>
            <person name="Zhu H."/>
        </authorList>
    </citation>
    <scope>NUCLEOTIDE SEQUENCE [LARGE SCALE GENOMIC DNA]</scope>
    <source>
        <strain evidence="2 3">9NM-10</strain>
    </source>
</reference>
<sequence>MLRRVALAIPLIVAGVILGKTCQYLAVDLLGGSLGFELSSLIGLAPVIALLLLAKRRWPHLLRLRRA</sequence>
<keyword evidence="1" id="KW-0812">Transmembrane</keyword>
<keyword evidence="1" id="KW-0472">Membrane</keyword>
<dbReference type="RefSeq" id="WP_096342107.1">
    <property type="nucleotide sequence ID" value="NZ_NWMW01000001.1"/>
</dbReference>
<dbReference type="Proteomes" id="UP000218366">
    <property type="component" value="Unassembled WGS sequence"/>
</dbReference>
<proteinExistence type="predicted"/>
<protein>
    <submittedName>
        <fullName evidence="2">Uncharacterized protein</fullName>
    </submittedName>
</protein>
<comment type="caution">
    <text evidence="2">The sequence shown here is derived from an EMBL/GenBank/DDBJ whole genome shotgun (WGS) entry which is preliminary data.</text>
</comment>
<name>A0A2A4B3C9_9SPHN</name>
<accession>A0A2A4B3C9</accession>
<keyword evidence="1" id="KW-1133">Transmembrane helix</keyword>
<evidence type="ECO:0000313" key="3">
    <source>
        <dbReference type="Proteomes" id="UP000218366"/>
    </source>
</evidence>
<dbReference type="AlphaFoldDB" id="A0A2A4B3C9"/>
<feature type="transmembrane region" description="Helical" evidence="1">
    <location>
        <begin position="29"/>
        <end position="54"/>
    </location>
</feature>
<evidence type="ECO:0000256" key="1">
    <source>
        <dbReference type="SAM" id="Phobius"/>
    </source>
</evidence>
<gene>
    <name evidence="2" type="ORF">COC42_04950</name>
</gene>
<organism evidence="2 3">
    <name type="scientific">Sphingomonas spermidinifaciens</name>
    <dbReference type="NCBI Taxonomy" id="1141889"/>
    <lineage>
        <taxon>Bacteria</taxon>
        <taxon>Pseudomonadati</taxon>
        <taxon>Pseudomonadota</taxon>
        <taxon>Alphaproteobacteria</taxon>
        <taxon>Sphingomonadales</taxon>
        <taxon>Sphingomonadaceae</taxon>
        <taxon>Sphingomonas</taxon>
    </lineage>
</organism>
<dbReference type="EMBL" id="NWMW01000001">
    <property type="protein sequence ID" value="PCD03703.1"/>
    <property type="molecule type" value="Genomic_DNA"/>
</dbReference>
<evidence type="ECO:0000313" key="2">
    <source>
        <dbReference type="EMBL" id="PCD03703.1"/>
    </source>
</evidence>